<evidence type="ECO:0000313" key="3">
    <source>
        <dbReference type="EMBL" id="MBM7644475.1"/>
    </source>
</evidence>
<keyword evidence="1" id="KW-1133">Transmembrane helix</keyword>
<dbReference type="CDD" id="cd00118">
    <property type="entry name" value="LysM"/>
    <property type="match status" value="1"/>
</dbReference>
<dbReference type="SUPFAM" id="SSF54106">
    <property type="entry name" value="LysM domain"/>
    <property type="match status" value="1"/>
</dbReference>
<protein>
    <submittedName>
        <fullName evidence="3">LysM repeat protein</fullName>
    </submittedName>
</protein>
<organism evidence="3 4">
    <name type="scientific">Scopulibacillus daqui</name>
    <dbReference type="NCBI Taxonomy" id="1469162"/>
    <lineage>
        <taxon>Bacteria</taxon>
        <taxon>Bacillati</taxon>
        <taxon>Bacillota</taxon>
        <taxon>Bacilli</taxon>
        <taxon>Bacillales</taxon>
        <taxon>Sporolactobacillaceae</taxon>
        <taxon>Scopulibacillus</taxon>
    </lineage>
</organism>
<dbReference type="InterPro" id="IPR018392">
    <property type="entry name" value="LysM"/>
</dbReference>
<feature type="transmembrane region" description="Helical" evidence="1">
    <location>
        <begin position="12"/>
        <end position="32"/>
    </location>
</feature>
<reference evidence="3 4" key="1">
    <citation type="submission" date="2021-01" db="EMBL/GenBank/DDBJ databases">
        <title>Genomic Encyclopedia of Type Strains, Phase IV (KMG-IV): sequencing the most valuable type-strain genomes for metagenomic binning, comparative biology and taxonomic classification.</title>
        <authorList>
            <person name="Goeker M."/>
        </authorList>
    </citation>
    <scope>NUCLEOTIDE SEQUENCE [LARGE SCALE GENOMIC DNA]</scope>
    <source>
        <strain evidence="3 4">DSM 28236</strain>
    </source>
</reference>
<evidence type="ECO:0000256" key="1">
    <source>
        <dbReference type="SAM" id="Phobius"/>
    </source>
</evidence>
<keyword evidence="1" id="KW-0812">Transmembrane</keyword>
<accession>A0ABS2PY21</accession>
<name>A0ABS2PY21_9BACL</name>
<evidence type="ECO:0000313" key="4">
    <source>
        <dbReference type="Proteomes" id="UP000808914"/>
    </source>
</evidence>
<dbReference type="Proteomes" id="UP000808914">
    <property type="component" value="Unassembled WGS sequence"/>
</dbReference>
<dbReference type="RefSeq" id="WP_205002431.1">
    <property type="nucleotide sequence ID" value="NZ_JAFBER010000002.1"/>
</dbReference>
<evidence type="ECO:0000259" key="2">
    <source>
        <dbReference type="PROSITE" id="PS51782"/>
    </source>
</evidence>
<keyword evidence="4" id="KW-1185">Reference proteome</keyword>
<dbReference type="Pfam" id="PF01476">
    <property type="entry name" value="LysM"/>
    <property type="match status" value="1"/>
</dbReference>
<dbReference type="InterPro" id="IPR036779">
    <property type="entry name" value="LysM_dom_sf"/>
</dbReference>
<dbReference type="EMBL" id="JAFBER010000002">
    <property type="protein sequence ID" value="MBM7644475.1"/>
    <property type="molecule type" value="Genomic_DNA"/>
</dbReference>
<dbReference type="Gene3D" id="3.10.350.10">
    <property type="entry name" value="LysM domain"/>
    <property type="match status" value="1"/>
</dbReference>
<keyword evidence="1" id="KW-0472">Membrane</keyword>
<dbReference type="PROSITE" id="PS51782">
    <property type="entry name" value="LYSM"/>
    <property type="match status" value="1"/>
</dbReference>
<proteinExistence type="predicted"/>
<feature type="domain" description="LysM" evidence="2">
    <location>
        <begin position="44"/>
        <end position="95"/>
    </location>
</feature>
<sequence length="99" mass="11489">MDRTFHESKSKIGLSFVIIFIILLMCASVAVASELKPINKKEYKVVTVKKGDTLWSIARTYDKEISMDDDRFMSWVERVNQINRNNIEIGQKLILPIKQ</sequence>
<dbReference type="SMART" id="SM00257">
    <property type="entry name" value="LysM"/>
    <property type="match status" value="1"/>
</dbReference>
<gene>
    <name evidence="3" type="ORF">JOD45_000668</name>
</gene>
<comment type="caution">
    <text evidence="3">The sequence shown here is derived from an EMBL/GenBank/DDBJ whole genome shotgun (WGS) entry which is preliminary data.</text>
</comment>